<evidence type="ECO:0000313" key="6">
    <source>
        <dbReference type="Proteomes" id="UP001190700"/>
    </source>
</evidence>
<dbReference type="GO" id="GO:0005730">
    <property type="term" value="C:nucleolus"/>
    <property type="evidence" value="ECO:0007669"/>
    <property type="project" value="UniProtKB-SubCell"/>
</dbReference>
<feature type="region of interest" description="Disordered" evidence="4">
    <location>
        <begin position="730"/>
        <end position="760"/>
    </location>
</feature>
<sequence length="772" mass="87245">MALEVKKVINEAHEQPIMCVAYNKMRKEIFSGAQDGLIKVWDGESGKLLRTQVGHKGWVSDLLFTVYSKMLFSSSVDGNIVVWNDRGKELQSVEFGGAVFCLAWNHKRKQLVVGGNGVIQIYRVTKLDQYEMTISAGRGYSSASPASEVHESFKVLKLHTQVKSHTDLVRGVCCSDSGKIFSAGYDKCICMYESEKPKNFTKYEKCHEGAICSVAFDTDNNWLITGSYDGTVKIWSQEGRCLDVFHGLSDTVTGLCYVNSTKTYWITGKSRKVVAYDPCSANITAFIKDTSRFDEFSIHKLHQVPQSDLVVGITAHRQLVLWRYNPAAAFRVLNAHRDWVESLVVVHRREDPSAAQVFSAGSDGLILRWIPNSALNTDLYTCQEELPGHEGSVLCVVYSEEMDLLISGSEDLTIRIWNLGGKVDLENENAELNVLLGHEGRITGLVCCSDQVLASASHDKTIRFWDLHTRHEIDVIERAHDTPIHMLEYCDTREELATCASEPVVKIWCAYKHSLKVVLSGHKADVTQVRWCAFRECWVTAADDETLCTWDVEGTLLQTIYYRGESVTAMYVDLKNELLLVAMLDRAIRAFDLEREELVRKYTGHTDLVRQICQVEEKSQYLSCSWDKSIRVWFTPKGKHQPSDKVATDVAASEEVDDSETFTSNYEREHPLVQPRALRAAPTQILKLTKAGAKTSKQEQLAAAEKEHESQNQNQLGRRLNELEEHLHSKHFGEDRRRAGMHSPSNMRSKGRGLVRPGQHRRSAIAFFMEHA</sequence>
<dbReference type="PRINTS" id="PR00320">
    <property type="entry name" value="GPROTEINBRPT"/>
</dbReference>
<evidence type="ECO:0000256" key="1">
    <source>
        <dbReference type="ARBA" id="ARBA00022574"/>
    </source>
</evidence>
<dbReference type="AlphaFoldDB" id="A0AAE0BQV1"/>
<feature type="compositionally biased region" description="Basic residues" evidence="4">
    <location>
        <begin position="749"/>
        <end position="760"/>
    </location>
</feature>
<keyword evidence="6" id="KW-1185">Reference proteome</keyword>
<dbReference type="EMBL" id="LGRX02033663">
    <property type="protein sequence ID" value="KAK3240375.1"/>
    <property type="molecule type" value="Genomic_DNA"/>
</dbReference>
<name>A0AAE0BQV1_9CHLO</name>
<feature type="repeat" description="WD" evidence="3">
    <location>
        <begin position="204"/>
        <end position="236"/>
    </location>
</feature>
<proteinExistence type="predicted"/>
<evidence type="ECO:0000313" key="5">
    <source>
        <dbReference type="EMBL" id="KAK3240375.1"/>
    </source>
</evidence>
<dbReference type="InterPro" id="IPR020472">
    <property type="entry name" value="WD40_PAC1"/>
</dbReference>
<dbReference type="PROSITE" id="PS50294">
    <property type="entry name" value="WD_REPEATS_REGION"/>
    <property type="match status" value="5"/>
</dbReference>
<dbReference type="InterPro" id="IPR019775">
    <property type="entry name" value="WD40_repeat_CS"/>
</dbReference>
<keyword evidence="1 3" id="KW-0853">WD repeat</keyword>
<dbReference type="Gene3D" id="2.130.10.10">
    <property type="entry name" value="YVTN repeat-like/Quinoprotein amine dehydrogenase"/>
    <property type="match status" value="4"/>
</dbReference>
<feature type="repeat" description="WD" evidence="3">
    <location>
        <begin position="386"/>
        <end position="419"/>
    </location>
</feature>
<dbReference type="InterPro" id="IPR015943">
    <property type="entry name" value="WD40/YVTN_repeat-like_dom_sf"/>
</dbReference>
<feature type="region of interest" description="Disordered" evidence="4">
    <location>
        <begin position="691"/>
        <end position="715"/>
    </location>
</feature>
<protein>
    <recommendedName>
        <fullName evidence="7">Guanine nucleotide-binding protein subunit beta-like protein</fullName>
    </recommendedName>
</protein>
<feature type="repeat" description="WD" evidence="3">
    <location>
        <begin position="52"/>
        <end position="84"/>
    </location>
</feature>
<feature type="repeat" description="WD" evidence="3">
    <location>
        <begin position="602"/>
        <end position="633"/>
    </location>
</feature>
<feature type="repeat" description="WD" evidence="3">
    <location>
        <begin position="519"/>
        <end position="553"/>
    </location>
</feature>
<organism evidence="5 6">
    <name type="scientific">Cymbomonas tetramitiformis</name>
    <dbReference type="NCBI Taxonomy" id="36881"/>
    <lineage>
        <taxon>Eukaryota</taxon>
        <taxon>Viridiplantae</taxon>
        <taxon>Chlorophyta</taxon>
        <taxon>Pyramimonadophyceae</taxon>
        <taxon>Pyramimonadales</taxon>
        <taxon>Pyramimonadaceae</taxon>
        <taxon>Cymbomonas</taxon>
    </lineage>
</organism>
<feature type="region of interest" description="Disordered" evidence="4">
    <location>
        <begin position="638"/>
        <end position="678"/>
    </location>
</feature>
<dbReference type="InterPro" id="IPR001680">
    <property type="entry name" value="WD40_rpt"/>
</dbReference>
<comment type="caution">
    <text evidence="5">The sequence shown here is derived from an EMBL/GenBank/DDBJ whole genome shotgun (WGS) entry which is preliminary data.</text>
</comment>
<evidence type="ECO:0000256" key="4">
    <source>
        <dbReference type="SAM" id="MobiDB-lite"/>
    </source>
</evidence>
<dbReference type="Proteomes" id="UP001190700">
    <property type="component" value="Unassembled WGS sequence"/>
</dbReference>
<dbReference type="CDD" id="cd00200">
    <property type="entry name" value="WD40"/>
    <property type="match status" value="2"/>
</dbReference>
<dbReference type="SUPFAM" id="SSF50978">
    <property type="entry name" value="WD40 repeat-like"/>
    <property type="match status" value="2"/>
</dbReference>
<keyword evidence="2" id="KW-0677">Repeat</keyword>
<dbReference type="InterPro" id="IPR036322">
    <property type="entry name" value="WD40_repeat_dom_sf"/>
</dbReference>
<feature type="repeat" description="WD" evidence="3">
    <location>
        <begin position="10"/>
        <end position="51"/>
    </location>
</feature>
<dbReference type="PANTHER" id="PTHR19848">
    <property type="entry name" value="WD40 REPEAT PROTEIN"/>
    <property type="match status" value="1"/>
</dbReference>
<dbReference type="PROSITE" id="PS00678">
    <property type="entry name" value="WD_REPEATS_1"/>
    <property type="match status" value="2"/>
</dbReference>
<evidence type="ECO:0008006" key="7">
    <source>
        <dbReference type="Google" id="ProtNLM"/>
    </source>
</evidence>
<gene>
    <name evidence="5" type="ORF">CYMTET_49778</name>
</gene>
<evidence type="ECO:0000256" key="3">
    <source>
        <dbReference type="PROSITE-ProRule" id="PRU00221"/>
    </source>
</evidence>
<dbReference type="PROSITE" id="PS50082">
    <property type="entry name" value="WD_REPEATS_2"/>
    <property type="match status" value="7"/>
</dbReference>
<dbReference type="GO" id="GO:0000027">
    <property type="term" value="P:ribosomal large subunit assembly"/>
    <property type="evidence" value="ECO:0007669"/>
    <property type="project" value="TreeGrafter"/>
</dbReference>
<reference evidence="5 6" key="1">
    <citation type="journal article" date="2015" name="Genome Biol. Evol.">
        <title>Comparative Genomics of a Bacterivorous Green Alga Reveals Evolutionary Causalities and Consequences of Phago-Mixotrophic Mode of Nutrition.</title>
        <authorList>
            <person name="Burns J.A."/>
            <person name="Paasch A."/>
            <person name="Narechania A."/>
            <person name="Kim E."/>
        </authorList>
    </citation>
    <scope>NUCLEOTIDE SEQUENCE [LARGE SCALE GENOMIC DNA]</scope>
    <source>
        <strain evidence="5 6">PLY_AMNH</strain>
    </source>
</reference>
<dbReference type="PANTHER" id="PTHR19848:SF8">
    <property type="entry name" value="F-BOX AND WD REPEAT DOMAIN CONTAINING 7"/>
    <property type="match status" value="1"/>
</dbReference>
<evidence type="ECO:0000256" key="2">
    <source>
        <dbReference type="ARBA" id="ARBA00022737"/>
    </source>
</evidence>
<dbReference type="Pfam" id="PF00400">
    <property type="entry name" value="WD40"/>
    <property type="match status" value="8"/>
</dbReference>
<feature type="repeat" description="WD" evidence="3">
    <location>
        <begin position="435"/>
        <end position="475"/>
    </location>
</feature>
<accession>A0AAE0BQV1</accession>
<dbReference type="SMART" id="SM00320">
    <property type="entry name" value="WD40"/>
    <property type="match status" value="13"/>
</dbReference>